<keyword evidence="1" id="KW-0812">Transmembrane</keyword>
<dbReference type="OMA" id="YPENLPW"/>
<keyword evidence="1" id="KW-0472">Membrane</keyword>
<dbReference type="Proteomes" id="UP000054270">
    <property type="component" value="Unassembled WGS sequence"/>
</dbReference>
<dbReference type="GO" id="GO:0005737">
    <property type="term" value="C:cytoplasm"/>
    <property type="evidence" value="ECO:0007669"/>
    <property type="project" value="TreeGrafter"/>
</dbReference>
<evidence type="ECO:0000313" key="2">
    <source>
        <dbReference type="EMBL" id="KJA20791.1"/>
    </source>
</evidence>
<evidence type="ECO:0008006" key="4">
    <source>
        <dbReference type="Google" id="ProtNLM"/>
    </source>
</evidence>
<gene>
    <name evidence="2" type="ORF">HYPSUDRAFT_141853</name>
</gene>
<dbReference type="PANTHER" id="PTHR28110">
    <property type="entry name" value="TRANSMEMBRANE PROTEIN"/>
    <property type="match status" value="1"/>
</dbReference>
<dbReference type="STRING" id="945553.A0A0D2NWC8"/>
<dbReference type="EMBL" id="KN817564">
    <property type="protein sequence ID" value="KJA20791.1"/>
    <property type="molecule type" value="Genomic_DNA"/>
</dbReference>
<sequence length="337" mass="38430">MIPSPSVASYRRSRLAKASVHHRLVDALTRRSRLTNLGVFLLAGLCAVSLLTNLWVLAPPLLPPQAHITAFTTVNWPATRKNLDHLIIVPCHSIWQGTDSWLDEKDWLLEPYQRGPGRVRAFYQHISQSVELADSDAKSVLVFSGGQTKPFSTTTEAESYLRLAQASGLIPVETAKSFVHARATTENYALDSYQNLLFSVARFREFTGHFPRKITVVGYEFKRARFMELHREAIRWPVDKFTYIGVDPDHDGSTTAMEGERQNGYVPYTFDTYGCHSVLLSKRRQRNPYSRFHPYYTSCPELNYLFDWCPDAPQGREAALFDGYLPWSPPKLAREQT</sequence>
<dbReference type="OrthoDB" id="4347at2759"/>
<dbReference type="AlphaFoldDB" id="A0A0D2NWC8"/>
<accession>A0A0D2NWC8</accession>
<feature type="transmembrane region" description="Helical" evidence="1">
    <location>
        <begin position="37"/>
        <end position="58"/>
    </location>
</feature>
<keyword evidence="1" id="KW-1133">Transmembrane helix</keyword>
<reference evidence="3" key="1">
    <citation type="submission" date="2014-04" db="EMBL/GenBank/DDBJ databases">
        <title>Evolutionary Origins and Diversification of the Mycorrhizal Mutualists.</title>
        <authorList>
            <consortium name="DOE Joint Genome Institute"/>
            <consortium name="Mycorrhizal Genomics Consortium"/>
            <person name="Kohler A."/>
            <person name="Kuo A."/>
            <person name="Nagy L.G."/>
            <person name="Floudas D."/>
            <person name="Copeland A."/>
            <person name="Barry K.W."/>
            <person name="Cichocki N."/>
            <person name="Veneault-Fourrey C."/>
            <person name="LaButti K."/>
            <person name="Lindquist E.A."/>
            <person name="Lipzen A."/>
            <person name="Lundell T."/>
            <person name="Morin E."/>
            <person name="Murat C."/>
            <person name="Riley R."/>
            <person name="Ohm R."/>
            <person name="Sun H."/>
            <person name="Tunlid A."/>
            <person name="Henrissat B."/>
            <person name="Grigoriev I.V."/>
            <person name="Hibbett D.S."/>
            <person name="Martin F."/>
        </authorList>
    </citation>
    <scope>NUCLEOTIDE SEQUENCE [LARGE SCALE GENOMIC DNA]</scope>
    <source>
        <strain evidence="3">FD-334 SS-4</strain>
    </source>
</reference>
<keyword evidence="3" id="KW-1185">Reference proteome</keyword>
<dbReference type="PANTHER" id="PTHR28110:SF1">
    <property type="entry name" value="TRANSMEMBRANE PROTEIN"/>
    <property type="match status" value="1"/>
</dbReference>
<protein>
    <recommendedName>
        <fullName evidence="4">DUF218 domain-containing protein</fullName>
    </recommendedName>
</protein>
<evidence type="ECO:0000256" key="1">
    <source>
        <dbReference type="SAM" id="Phobius"/>
    </source>
</evidence>
<dbReference type="InterPro" id="IPR055323">
    <property type="entry name" value="C57A10.07/YOR238W"/>
</dbReference>
<evidence type="ECO:0000313" key="3">
    <source>
        <dbReference type="Proteomes" id="UP000054270"/>
    </source>
</evidence>
<proteinExistence type="predicted"/>
<name>A0A0D2NWC8_HYPSF</name>
<organism evidence="2 3">
    <name type="scientific">Hypholoma sublateritium (strain FD-334 SS-4)</name>
    <dbReference type="NCBI Taxonomy" id="945553"/>
    <lineage>
        <taxon>Eukaryota</taxon>
        <taxon>Fungi</taxon>
        <taxon>Dikarya</taxon>
        <taxon>Basidiomycota</taxon>
        <taxon>Agaricomycotina</taxon>
        <taxon>Agaricomycetes</taxon>
        <taxon>Agaricomycetidae</taxon>
        <taxon>Agaricales</taxon>
        <taxon>Agaricineae</taxon>
        <taxon>Strophariaceae</taxon>
        <taxon>Hypholoma</taxon>
    </lineage>
</organism>